<dbReference type="SUPFAM" id="SSF46579">
    <property type="entry name" value="Prefoldin"/>
    <property type="match status" value="1"/>
</dbReference>
<dbReference type="FunFam" id="3.20.20.60:FF:000003">
    <property type="entry name" value="3-methyl-2-oxobutanoate hydroxymethyltransferase"/>
    <property type="match status" value="1"/>
</dbReference>
<dbReference type="InterPro" id="IPR003700">
    <property type="entry name" value="Pantoate_hydroxy_MeTrfase"/>
</dbReference>
<evidence type="ECO:0000256" key="9">
    <source>
        <dbReference type="SAM" id="MobiDB-lite"/>
    </source>
</evidence>
<evidence type="ECO:0000256" key="6">
    <source>
        <dbReference type="ARBA" id="ARBA00023186"/>
    </source>
</evidence>
<dbReference type="GO" id="GO:0003864">
    <property type="term" value="F:3-methyl-2-oxobutanoate hydroxymethyltransferase activity"/>
    <property type="evidence" value="ECO:0007669"/>
    <property type="project" value="UniProtKB-EC"/>
</dbReference>
<evidence type="ECO:0000313" key="11">
    <source>
        <dbReference type="Proteomes" id="UP001146120"/>
    </source>
</evidence>
<dbReference type="GO" id="GO:0006457">
    <property type="term" value="P:protein folding"/>
    <property type="evidence" value="ECO:0007669"/>
    <property type="project" value="InterPro"/>
</dbReference>
<comment type="catalytic activity">
    <reaction evidence="7">
        <text>(6R)-5,10-methylene-5,6,7,8-tetrahydrofolate + 3-methyl-2-oxobutanoate + H2O = 2-dehydropantoate + (6S)-5,6,7,8-tetrahydrofolate</text>
        <dbReference type="Rhea" id="RHEA:11824"/>
        <dbReference type="ChEBI" id="CHEBI:11561"/>
        <dbReference type="ChEBI" id="CHEBI:11851"/>
        <dbReference type="ChEBI" id="CHEBI:15377"/>
        <dbReference type="ChEBI" id="CHEBI:15636"/>
        <dbReference type="ChEBI" id="CHEBI:57453"/>
        <dbReference type="EC" id="2.1.2.11"/>
    </reaction>
</comment>
<dbReference type="Gene3D" id="1.10.287.370">
    <property type="match status" value="1"/>
</dbReference>
<dbReference type="GO" id="GO:0015940">
    <property type="term" value="P:pantothenate biosynthetic process"/>
    <property type="evidence" value="ECO:0007669"/>
    <property type="project" value="InterPro"/>
</dbReference>
<sequence length="836" mass="92351">GNHALPPIDAHFNFGRNSILNRRPRSRKQLPTMSLLYVRHATAQAHRRVAATFQPTLYRRTGCQTFFSTSSTDTSNSNSSSGYNAAAAARTLKLLERRKVTTLDIGILKRKKKPITMVTAYDYPSAVHVDLAGFDILLVGDSVGMVELGMDTTIPVTMEDIIHHTRAVKRGAERPLIVGDMPFGSCEGDPFEALKNAQRLLKEGGADCVKIEGGVDRAKTIHTIVQGGIAVMGHIGLRPQHISVLGGFRAQGRTVGQAEAIIEDALAVQEAGAFAVVLECVPSIVAKHVTDILKIPTIGIGAGPHTSGQVLVFHDLLGMLQHPHHAQHVPKFCKRYADVGERIRTGLEEYRDDVEAGRFPDEKYAPYKMSPEESEKLRQLVGTKYKAKESEDAGEVHFEYSKSIEPNRWQLKQPGNISKTMTRSTTRNQIIEDDEPPMLDVSTPALLGLANDNQRDHEQDDSSIMQEMMKVAEKAKAEKRQQQAKERNSKTFGSGLKKGFFASKKSASKSEPKRSAEAKTPAKSKLLIVDSAAPVSTVSAAPLFPEVQAALTAANQSALKNPRFTEAINDLQRDPTAAMHKYRNDAAVTTMLRDFTQFLGNHFEELGKLQGGNEQTKKQPPAPPAKKIVDLDEARREAIANMARSPDEEAQVQQILKNPELLAALSDAQLMERLRAAEKAPAEFQRLLSDPNFGPKLRLLISSGMARMAHMKDQVDAEMARYRTLQEEVQVLATQRQQFAQQANENTMVKKELDLLDDDAKVYKLIGPVLLKQDVGEAKTNVNKRLEFINNELEKVNTKIEQKEKDAVEIRKGIAQLQMEMQKNAAEAARSAVAAK</sequence>
<dbReference type="GO" id="GO:0005739">
    <property type="term" value="C:mitochondrion"/>
    <property type="evidence" value="ECO:0007669"/>
    <property type="project" value="TreeGrafter"/>
</dbReference>
<dbReference type="NCBIfam" id="NF001452">
    <property type="entry name" value="PRK00311.1"/>
    <property type="match status" value="1"/>
</dbReference>
<feature type="region of interest" description="Disordered" evidence="9">
    <location>
        <begin position="472"/>
        <end position="497"/>
    </location>
</feature>
<dbReference type="GO" id="GO:0051082">
    <property type="term" value="F:unfolded protein binding"/>
    <property type="evidence" value="ECO:0007669"/>
    <property type="project" value="InterPro"/>
</dbReference>
<dbReference type="InterPro" id="IPR040442">
    <property type="entry name" value="Pyrv_kinase-like_dom_sf"/>
</dbReference>
<keyword evidence="5" id="KW-0808">Transferase</keyword>
<comment type="similarity">
    <text evidence="2">Belongs to the prefoldin subunit beta family.</text>
</comment>
<dbReference type="InterPro" id="IPR015813">
    <property type="entry name" value="Pyrv/PenolPyrv_kinase-like_dom"/>
</dbReference>
<dbReference type="SUPFAM" id="SSF51621">
    <property type="entry name" value="Phosphoenolpyruvate/pyruvate domain"/>
    <property type="match status" value="1"/>
</dbReference>
<dbReference type="PANTHER" id="PTHR20881:SF0">
    <property type="entry name" value="3-METHYL-2-OXOBUTANOATE HYDROXYMETHYLTRANSFERASE"/>
    <property type="match status" value="1"/>
</dbReference>
<dbReference type="Proteomes" id="UP001146120">
    <property type="component" value="Unassembled WGS sequence"/>
</dbReference>
<dbReference type="PANTHER" id="PTHR20881">
    <property type="entry name" value="3-METHYL-2-OXOBUTANOATE HYDROXYMETHYLTRANSFERASE"/>
    <property type="match status" value="1"/>
</dbReference>
<evidence type="ECO:0000256" key="3">
    <source>
        <dbReference type="ARBA" id="ARBA00008676"/>
    </source>
</evidence>
<dbReference type="FunFam" id="1.10.287.370:FF:000003">
    <property type="entry name" value="Prefoldin subunit 6"/>
    <property type="match status" value="1"/>
</dbReference>
<dbReference type="EMBL" id="DAKRPA010000092">
    <property type="protein sequence ID" value="DAZ98990.1"/>
    <property type="molecule type" value="Genomic_DNA"/>
</dbReference>
<feature type="coiled-coil region" evidence="8">
    <location>
        <begin position="779"/>
        <end position="820"/>
    </location>
</feature>
<dbReference type="HAMAP" id="MF_00156">
    <property type="entry name" value="PanB"/>
    <property type="match status" value="1"/>
</dbReference>
<evidence type="ECO:0000313" key="10">
    <source>
        <dbReference type="EMBL" id="DAZ98990.1"/>
    </source>
</evidence>
<dbReference type="GO" id="GO:0016272">
    <property type="term" value="C:prefoldin complex"/>
    <property type="evidence" value="ECO:0007669"/>
    <property type="project" value="InterPro"/>
</dbReference>
<protein>
    <recommendedName>
        <fullName evidence="4">3-methyl-2-oxobutanoate hydroxymethyltransferase</fullName>
        <ecNumber evidence="4">2.1.2.11</ecNumber>
    </recommendedName>
</protein>
<comment type="similarity">
    <text evidence="3">Belongs to the PanB family.</text>
</comment>
<keyword evidence="11" id="KW-1185">Reference proteome</keyword>
<accession>A0AAV2YVQ5</accession>
<dbReference type="Gene3D" id="3.20.20.60">
    <property type="entry name" value="Phosphoenolpyruvate-binding domains"/>
    <property type="match status" value="1"/>
</dbReference>
<dbReference type="NCBIfam" id="TIGR00222">
    <property type="entry name" value="panB"/>
    <property type="match status" value="1"/>
</dbReference>
<dbReference type="Pfam" id="PF02548">
    <property type="entry name" value="Pantoate_transf"/>
    <property type="match status" value="1"/>
</dbReference>
<dbReference type="InterPro" id="IPR002777">
    <property type="entry name" value="PFD_beta-like"/>
</dbReference>
<feature type="compositionally biased region" description="Basic and acidic residues" evidence="9">
    <location>
        <begin position="472"/>
        <end position="489"/>
    </location>
</feature>
<name>A0AAV2YVQ5_9STRA</name>
<gene>
    <name evidence="10" type="ORF">N0F65_011245</name>
</gene>
<keyword evidence="6" id="KW-0143">Chaperone</keyword>
<keyword evidence="8" id="KW-0175">Coiled coil</keyword>
<reference evidence="10" key="1">
    <citation type="submission" date="2022-11" db="EMBL/GenBank/DDBJ databases">
        <authorList>
            <person name="Morgan W.R."/>
            <person name="Tartar A."/>
        </authorList>
    </citation>
    <scope>NUCLEOTIDE SEQUENCE</scope>
    <source>
        <strain evidence="10">ARSEF 373</strain>
    </source>
</reference>
<dbReference type="CDD" id="cd23161">
    <property type="entry name" value="Prefoldin_6"/>
    <property type="match status" value="1"/>
</dbReference>
<comment type="caution">
    <text evidence="10">The sequence shown here is derived from an EMBL/GenBank/DDBJ whole genome shotgun (WGS) entry which is preliminary data.</text>
</comment>
<evidence type="ECO:0000256" key="4">
    <source>
        <dbReference type="ARBA" id="ARBA00012618"/>
    </source>
</evidence>
<feature type="non-terminal residue" evidence="10">
    <location>
        <position position="1"/>
    </location>
</feature>
<reference evidence="10" key="2">
    <citation type="journal article" date="2023" name="Microbiol Resour">
        <title>Decontamination and Annotation of the Draft Genome Sequence of the Oomycete Lagenidium giganteum ARSEF 373.</title>
        <authorList>
            <person name="Morgan W.R."/>
            <person name="Tartar A."/>
        </authorList>
    </citation>
    <scope>NUCLEOTIDE SEQUENCE</scope>
    <source>
        <strain evidence="10">ARSEF 373</strain>
    </source>
</reference>
<evidence type="ECO:0000256" key="8">
    <source>
        <dbReference type="SAM" id="Coils"/>
    </source>
</evidence>
<dbReference type="Pfam" id="PF01920">
    <property type="entry name" value="Prefoldin_2"/>
    <property type="match status" value="1"/>
</dbReference>
<dbReference type="InterPro" id="IPR009053">
    <property type="entry name" value="Prefoldin"/>
</dbReference>
<proteinExistence type="inferred from homology"/>
<organism evidence="10 11">
    <name type="scientific">Lagenidium giganteum</name>
    <dbReference type="NCBI Taxonomy" id="4803"/>
    <lineage>
        <taxon>Eukaryota</taxon>
        <taxon>Sar</taxon>
        <taxon>Stramenopiles</taxon>
        <taxon>Oomycota</taxon>
        <taxon>Peronosporomycetes</taxon>
        <taxon>Pythiales</taxon>
        <taxon>Pythiaceae</taxon>
    </lineage>
</organism>
<dbReference type="Gene3D" id="1.10.260.100">
    <property type="match status" value="2"/>
</dbReference>
<dbReference type="EC" id="2.1.2.11" evidence="4"/>
<evidence type="ECO:0000256" key="2">
    <source>
        <dbReference type="ARBA" id="ARBA00008045"/>
    </source>
</evidence>
<comment type="pathway">
    <text evidence="1">Cofactor biosynthesis; (R)-pantothenate biosynthesis; (R)-pantoate from 3-methyl-2-oxobutanoate: step 1/2.</text>
</comment>
<feature type="coiled-coil region" evidence="8">
    <location>
        <begin position="708"/>
        <end position="742"/>
    </location>
</feature>
<evidence type="ECO:0000256" key="1">
    <source>
        <dbReference type="ARBA" id="ARBA00005033"/>
    </source>
</evidence>
<dbReference type="GO" id="GO:0000287">
    <property type="term" value="F:magnesium ion binding"/>
    <property type="evidence" value="ECO:0007669"/>
    <property type="project" value="TreeGrafter"/>
</dbReference>
<dbReference type="CDD" id="cd06557">
    <property type="entry name" value="KPHMT-like"/>
    <property type="match status" value="1"/>
</dbReference>
<dbReference type="AlphaFoldDB" id="A0AAV2YVQ5"/>
<evidence type="ECO:0000256" key="7">
    <source>
        <dbReference type="ARBA" id="ARBA00049172"/>
    </source>
</evidence>
<evidence type="ECO:0000256" key="5">
    <source>
        <dbReference type="ARBA" id="ARBA00022679"/>
    </source>
</evidence>